<dbReference type="VEuPathDB" id="PiroplasmaDB:BOVATA_001790"/>
<reference evidence="1 2" key="1">
    <citation type="journal article" date="2017" name="BMC Genomics">
        <title>Whole-genome assembly of Babesia ovata and comparative genomics between closely related pathogens.</title>
        <authorList>
            <person name="Yamagishi J."/>
            <person name="Asada M."/>
            <person name="Hakimi H."/>
            <person name="Tanaka T.Q."/>
            <person name="Sugimoto C."/>
            <person name="Kawazu S."/>
        </authorList>
    </citation>
    <scope>NUCLEOTIDE SEQUENCE [LARGE SCALE GENOMIC DNA]</scope>
    <source>
        <strain evidence="1 2">Miyake</strain>
    </source>
</reference>
<gene>
    <name evidence="1" type="ORF">BOVATA_001790</name>
</gene>
<dbReference type="RefSeq" id="XP_028864929.1">
    <property type="nucleotide sequence ID" value="XM_029009096.1"/>
</dbReference>
<dbReference type="Gene3D" id="3.40.50.300">
    <property type="entry name" value="P-loop containing nucleotide triphosphate hydrolases"/>
    <property type="match status" value="1"/>
</dbReference>
<dbReference type="AlphaFoldDB" id="A0A2H6K6S0"/>
<sequence>MSLVQSPLLRQLRGRVSQALAAESSRQVFMVGPEGRGKTTLLKELMKQGKSPSPYDFRYAYYDFGANANHNFQVMVTQWSSSLISQNPLIGKIEQEEYSKVFDSVNGDIPELQGHIRSFLNRILSLKRLDKRVAASIKEVVNSGSEITGATWHDICLMLLKHAPATLGIHNVSSVGTNEPFFYGLYAVGIIAEKAEIESRGETNPSSLLTGTWVGTSYSPLIFRQATKYLLKACSAMSQLQKARLVLCFDGVHHLTRSPFLNDRGGRFLHQLLSSMQANNLDSVLISDDCVSTMPLVDERLSAKLDDLSMQPADPPSAEATVDRSTLMWLEVPELEPIIARAVLKQGIWNCDRVVKALMKVSGGNLKLLMNLIRSYREMESSLDLPAVHQILAGSDSPVDDEYFPLKGTEEEQARYLQEERCKMFVRNVHNAALATEVGQFENLMNRFLSLPAMEAVRHRLNNNVHFWVTVSETVRYLLSKPMLQLRPGATIDNKVVLSMIATGILHLNVQFRTLEFKDSLTRFLIEAFIDNEYESLSWIEQIEYKANYLLNQRTIYGETDRFLL</sequence>
<keyword evidence="2" id="KW-1185">Reference proteome</keyword>
<evidence type="ECO:0000313" key="2">
    <source>
        <dbReference type="Proteomes" id="UP000236319"/>
    </source>
</evidence>
<dbReference type="GeneID" id="39872456"/>
<organism evidence="1 2">
    <name type="scientific">Babesia ovata</name>
    <dbReference type="NCBI Taxonomy" id="189622"/>
    <lineage>
        <taxon>Eukaryota</taxon>
        <taxon>Sar</taxon>
        <taxon>Alveolata</taxon>
        <taxon>Apicomplexa</taxon>
        <taxon>Aconoidasida</taxon>
        <taxon>Piroplasmida</taxon>
        <taxon>Babesiidae</taxon>
        <taxon>Babesia</taxon>
    </lineage>
</organism>
<accession>A0A2H6K6S0</accession>
<dbReference type="EMBL" id="BDSA01000001">
    <property type="protein sequence ID" value="GBE58686.1"/>
    <property type="molecule type" value="Genomic_DNA"/>
</dbReference>
<dbReference type="InterPro" id="IPR027417">
    <property type="entry name" value="P-loop_NTPase"/>
</dbReference>
<dbReference type="OrthoDB" id="364143at2759"/>
<dbReference type="Proteomes" id="UP000236319">
    <property type="component" value="Unassembled WGS sequence"/>
</dbReference>
<dbReference type="SUPFAM" id="SSF52540">
    <property type="entry name" value="P-loop containing nucleoside triphosphate hydrolases"/>
    <property type="match status" value="1"/>
</dbReference>
<protein>
    <submittedName>
        <fullName evidence="1">Uncharacterized protein</fullName>
    </submittedName>
</protein>
<name>A0A2H6K6S0_9APIC</name>
<proteinExistence type="predicted"/>
<evidence type="ECO:0000313" key="1">
    <source>
        <dbReference type="EMBL" id="GBE58686.1"/>
    </source>
</evidence>
<comment type="caution">
    <text evidence="1">The sequence shown here is derived from an EMBL/GenBank/DDBJ whole genome shotgun (WGS) entry which is preliminary data.</text>
</comment>